<gene>
    <name evidence="4" type="primary">proC</name>
    <name evidence="10" type="ORF">D3F03_10915</name>
</gene>
<sequence>MPDTSSAPVPAAPNPATAPNAIAFIGGGNMASALIGGLIAQGFAPERIEVVEPFEAARDALQAQFGVTAQALPGPQLRSADLVVWAVKPQVFREAALQARPLTSAALHLSVAAGIRSSSIAQWLGSERVVRAMPNTPALIGRGISGLFARQAVDSAERQRIEQVMAPTGETLWVEQEHDLDAVTALSGSGPAYVFYLLEAMTRAGVGMGLSQAQAHRLAVATVGGAAELARRSDDPPEVLRQRVTSKGGTTHAAIEVLERAGVAGHFVHAIEAAQHRARELGDEFGT</sequence>
<dbReference type="InterPro" id="IPR036291">
    <property type="entry name" value="NAD(P)-bd_dom_sf"/>
</dbReference>
<evidence type="ECO:0000313" key="11">
    <source>
        <dbReference type="Proteomes" id="UP000266302"/>
    </source>
</evidence>
<dbReference type="RefSeq" id="WP_119109367.1">
    <property type="nucleotide sequence ID" value="NZ_QXJC01000003.1"/>
</dbReference>
<dbReference type="PIRSF" id="PIRSF000193">
    <property type="entry name" value="Pyrrol-5-carb_rd"/>
    <property type="match status" value="1"/>
</dbReference>
<evidence type="ECO:0000256" key="4">
    <source>
        <dbReference type="HAMAP-Rule" id="MF_01925"/>
    </source>
</evidence>
<dbReference type="Gene3D" id="3.40.50.720">
    <property type="entry name" value="NAD(P)-binding Rossmann-like Domain"/>
    <property type="match status" value="1"/>
</dbReference>
<dbReference type="NCBIfam" id="TIGR00112">
    <property type="entry name" value="proC"/>
    <property type="match status" value="1"/>
</dbReference>
<dbReference type="InterPro" id="IPR053790">
    <property type="entry name" value="P5CR-like_CS"/>
</dbReference>
<evidence type="ECO:0000256" key="2">
    <source>
        <dbReference type="ARBA" id="ARBA00022857"/>
    </source>
</evidence>
<evidence type="ECO:0000259" key="8">
    <source>
        <dbReference type="Pfam" id="PF03807"/>
    </source>
</evidence>
<comment type="pathway">
    <text evidence="4 7">Amino-acid biosynthesis; L-proline biosynthesis; L-proline from L-glutamate 5-semialdehyde: step 1/1.</text>
</comment>
<dbReference type="GO" id="GO:0004735">
    <property type="term" value="F:pyrroline-5-carboxylate reductase activity"/>
    <property type="evidence" value="ECO:0007669"/>
    <property type="project" value="UniProtKB-UniRule"/>
</dbReference>
<evidence type="ECO:0000256" key="6">
    <source>
        <dbReference type="PIRSR" id="PIRSR000193-1"/>
    </source>
</evidence>
<evidence type="ECO:0000313" key="10">
    <source>
        <dbReference type="EMBL" id="RID98703.1"/>
    </source>
</evidence>
<dbReference type="EC" id="1.5.1.2" evidence="4 5"/>
<feature type="binding site" evidence="6">
    <location>
        <begin position="25"/>
        <end position="30"/>
    </location>
    <ligand>
        <name>NADP(+)</name>
        <dbReference type="ChEBI" id="CHEBI:58349"/>
    </ligand>
</feature>
<dbReference type="InterPro" id="IPR028939">
    <property type="entry name" value="P5C_Rdtase_cat_N"/>
</dbReference>
<feature type="domain" description="Pyrroline-5-carboxylate reductase dimerisation" evidence="9">
    <location>
        <begin position="177"/>
        <end position="281"/>
    </location>
</feature>
<dbReference type="PANTHER" id="PTHR11645">
    <property type="entry name" value="PYRROLINE-5-CARBOXYLATE REDUCTASE"/>
    <property type="match status" value="1"/>
</dbReference>
<feature type="binding site" evidence="6">
    <location>
        <begin position="86"/>
        <end position="89"/>
    </location>
    <ligand>
        <name>NADP(+)</name>
        <dbReference type="ChEBI" id="CHEBI:58349"/>
    </ligand>
</feature>
<dbReference type="AlphaFoldDB" id="A0A398CIJ3"/>
<keyword evidence="11" id="KW-1185">Reference proteome</keyword>
<dbReference type="Pfam" id="PF03807">
    <property type="entry name" value="F420_oxidored"/>
    <property type="match status" value="1"/>
</dbReference>
<dbReference type="InterPro" id="IPR029036">
    <property type="entry name" value="P5CR_dimer"/>
</dbReference>
<organism evidence="10 11">
    <name type="scientific">Simplicispira hankyongi</name>
    <dbReference type="NCBI Taxonomy" id="2315688"/>
    <lineage>
        <taxon>Bacteria</taxon>
        <taxon>Pseudomonadati</taxon>
        <taxon>Pseudomonadota</taxon>
        <taxon>Betaproteobacteria</taxon>
        <taxon>Burkholderiales</taxon>
        <taxon>Comamonadaceae</taxon>
        <taxon>Simplicispira</taxon>
    </lineage>
</organism>
<evidence type="ECO:0000259" key="9">
    <source>
        <dbReference type="Pfam" id="PF14748"/>
    </source>
</evidence>
<dbReference type="Proteomes" id="UP000266302">
    <property type="component" value="Unassembled WGS sequence"/>
</dbReference>
<keyword evidence="3 4" id="KW-0560">Oxidoreductase</keyword>
<accession>A0A398CIJ3</accession>
<dbReference type="OrthoDB" id="9805754at2"/>
<dbReference type="SUPFAM" id="SSF51735">
    <property type="entry name" value="NAD(P)-binding Rossmann-fold domains"/>
    <property type="match status" value="1"/>
</dbReference>
<dbReference type="GO" id="GO:0005737">
    <property type="term" value="C:cytoplasm"/>
    <property type="evidence" value="ECO:0007669"/>
    <property type="project" value="UniProtKB-SubCell"/>
</dbReference>
<evidence type="ECO:0000256" key="7">
    <source>
        <dbReference type="RuleBase" id="RU003903"/>
    </source>
</evidence>
<dbReference type="EMBL" id="QXJC01000003">
    <property type="protein sequence ID" value="RID98703.1"/>
    <property type="molecule type" value="Genomic_DNA"/>
</dbReference>
<dbReference type="HAMAP" id="MF_01925">
    <property type="entry name" value="P5C_reductase"/>
    <property type="match status" value="1"/>
</dbReference>
<comment type="catalytic activity">
    <reaction evidence="4 7">
        <text>L-proline + NADP(+) = (S)-1-pyrroline-5-carboxylate + NADPH + 2 H(+)</text>
        <dbReference type="Rhea" id="RHEA:14109"/>
        <dbReference type="ChEBI" id="CHEBI:15378"/>
        <dbReference type="ChEBI" id="CHEBI:17388"/>
        <dbReference type="ChEBI" id="CHEBI:57783"/>
        <dbReference type="ChEBI" id="CHEBI:58349"/>
        <dbReference type="ChEBI" id="CHEBI:60039"/>
        <dbReference type="EC" id="1.5.1.2"/>
    </reaction>
</comment>
<comment type="caution">
    <text evidence="10">The sequence shown here is derived from an EMBL/GenBank/DDBJ whole genome shotgun (WGS) entry which is preliminary data.</text>
</comment>
<dbReference type="UniPathway" id="UPA00098">
    <property type="reaction ID" value="UER00361"/>
</dbReference>
<dbReference type="PANTHER" id="PTHR11645:SF0">
    <property type="entry name" value="PYRROLINE-5-CARBOXYLATE REDUCTASE 3"/>
    <property type="match status" value="1"/>
</dbReference>
<protein>
    <recommendedName>
        <fullName evidence="4 5">Pyrroline-5-carboxylate reductase</fullName>
        <shortName evidence="4">P5C reductase</shortName>
        <shortName evidence="4">P5CR</shortName>
        <ecNumber evidence="4 5">1.5.1.2</ecNumber>
    </recommendedName>
    <alternativeName>
        <fullName evidence="4">PCA reductase</fullName>
    </alternativeName>
</protein>
<dbReference type="PROSITE" id="PS00521">
    <property type="entry name" value="P5CR"/>
    <property type="match status" value="1"/>
</dbReference>
<dbReference type="GO" id="GO:0055129">
    <property type="term" value="P:L-proline biosynthetic process"/>
    <property type="evidence" value="ECO:0007669"/>
    <property type="project" value="UniProtKB-UniRule"/>
</dbReference>
<dbReference type="Gene3D" id="1.10.3730.10">
    <property type="entry name" value="ProC C-terminal domain-like"/>
    <property type="match status" value="1"/>
</dbReference>
<evidence type="ECO:0000256" key="5">
    <source>
        <dbReference type="NCBIfam" id="TIGR00112"/>
    </source>
</evidence>
<keyword evidence="4 7" id="KW-0641">Proline biosynthesis</keyword>
<dbReference type="FunFam" id="1.10.3730.10:FF:000001">
    <property type="entry name" value="Pyrroline-5-carboxylate reductase"/>
    <property type="match status" value="1"/>
</dbReference>
<proteinExistence type="inferred from homology"/>
<comment type="similarity">
    <text evidence="1 4 7">Belongs to the pyrroline-5-carboxylate reductase family.</text>
</comment>
<comment type="subcellular location">
    <subcellularLocation>
        <location evidence="4">Cytoplasm</location>
    </subcellularLocation>
</comment>
<keyword evidence="4" id="KW-0963">Cytoplasm</keyword>
<dbReference type="Pfam" id="PF14748">
    <property type="entry name" value="P5CR_dimer"/>
    <property type="match status" value="1"/>
</dbReference>
<keyword evidence="2 4" id="KW-0521">NADP</keyword>
<dbReference type="SUPFAM" id="SSF48179">
    <property type="entry name" value="6-phosphogluconate dehydrogenase C-terminal domain-like"/>
    <property type="match status" value="1"/>
</dbReference>
<dbReference type="InterPro" id="IPR008927">
    <property type="entry name" value="6-PGluconate_DH-like_C_sf"/>
</dbReference>
<evidence type="ECO:0000256" key="3">
    <source>
        <dbReference type="ARBA" id="ARBA00023002"/>
    </source>
</evidence>
<keyword evidence="4 7" id="KW-0028">Amino-acid biosynthesis</keyword>
<comment type="catalytic activity">
    <reaction evidence="4">
        <text>L-proline + NAD(+) = (S)-1-pyrroline-5-carboxylate + NADH + 2 H(+)</text>
        <dbReference type="Rhea" id="RHEA:14105"/>
        <dbReference type="ChEBI" id="CHEBI:15378"/>
        <dbReference type="ChEBI" id="CHEBI:17388"/>
        <dbReference type="ChEBI" id="CHEBI:57540"/>
        <dbReference type="ChEBI" id="CHEBI:57945"/>
        <dbReference type="ChEBI" id="CHEBI:60039"/>
        <dbReference type="EC" id="1.5.1.2"/>
    </reaction>
</comment>
<name>A0A398CIJ3_9BURK</name>
<comment type="function">
    <text evidence="4">Catalyzes the reduction of 1-pyrroline-5-carboxylate (PCA) to L-proline.</text>
</comment>
<feature type="domain" description="Pyrroline-5-carboxylate reductase catalytic N-terminal" evidence="8">
    <location>
        <begin position="22"/>
        <end position="114"/>
    </location>
</feature>
<reference evidence="10 11" key="1">
    <citation type="submission" date="2018-09" db="EMBL/GenBank/DDBJ databases">
        <title>Draft genome of Simplicispira sp. NY-02.</title>
        <authorList>
            <person name="Im W.T."/>
        </authorList>
    </citation>
    <scope>NUCLEOTIDE SEQUENCE [LARGE SCALE GENOMIC DNA]</scope>
    <source>
        <strain evidence="10 11">NY-02</strain>
    </source>
</reference>
<dbReference type="InterPro" id="IPR000304">
    <property type="entry name" value="Pyrroline-COOH_reductase"/>
</dbReference>
<evidence type="ECO:0000256" key="1">
    <source>
        <dbReference type="ARBA" id="ARBA00005525"/>
    </source>
</evidence>